<dbReference type="RefSeq" id="WP_143100630.1">
    <property type="nucleotide sequence ID" value="NZ_FOLQ01000001.1"/>
</dbReference>
<evidence type="ECO:0000313" key="3">
    <source>
        <dbReference type="Proteomes" id="UP000198598"/>
    </source>
</evidence>
<gene>
    <name evidence="2" type="ORF">SAMN05216167_101918</name>
</gene>
<keyword evidence="3" id="KW-1185">Reference proteome</keyword>
<evidence type="ECO:0000256" key="1">
    <source>
        <dbReference type="SAM" id="SignalP"/>
    </source>
</evidence>
<feature type="signal peptide" evidence="1">
    <location>
        <begin position="1"/>
        <end position="18"/>
    </location>
</feature>
<evidence type="ECO:0000313" key="2">
    <source>
        <dbReference type="EMBL" id="SFC34381.1"/>
    </source>
</evidence>
<keyword evidence="1" id="KW-0732">Signal</keyword>
<dbReference type="AlphaFoldDB" id="A0A1I1IEI1"/>
<accession>A0A1I1IEI1</accession>
<name>A0A1I1IEI1_9BACT</name>
<dbReference type="EMBL" id="FOLQ01000001">
    <property type="protein sequence ID" value="SFC34381.1"/>
    <property type="molecule type" value="Genomic_DNA"/>
</dbReference>
<sequence>MKTIMLVAIATLPFSALAQQTATFTPYPDNGIYLSSADFSTRKLTDGFDSNQPGYSLREETFQRTLKVDQPNAPEAKFPLATVWGERKEGVDYRSFEGDLYRVEHTDRLFIYSRPTNVWIPGGGSTYANTVYYVSREANSPIHLITSANLDDIFYDQPDKRAAFDRLDELSNRPSGQARKLITLFYKQDQPTHAAE</sequence>
<feature type="chain" id="PRO_5011789977" evidence="1">
    <location>
        <begin position="19"/>
        <end position="196"/>
    </location>
</feature>
<proteinExistence type="predicted"/>
<reference evidence="2 3" key="1">
    <citation type="submission" date="2016-10" db="EMBL/GenBank/DDBJ databases">
        <authorList>
            <person name="de Groot N.N."/>
        </authorList>
    </citation>
    <scope>NUCLEOTIDE SEQUENCE [LARGE SCALE GENOMIC DNA]</scope>
    <source>
        <strain evidence="2 3">DSM 26130</strain>
    </source>
</reference>
<organism evidence="2 3">
    <name type="scientific">Spirosoma endophyticum</name>
    <dbReference type="NCBI Taxonomy" id="662367"/>
    <lineage>
        <taxon>Bacteria</taxon>
        <taxon>Pseudomonadati</taxon>
        <taxon>Bacteroidota</taxon>
        <taxon>Cytophagia</taxon>
        <taxon>Cytophagales</taxon>
        <taxon>Cytophagaceae</taxon>
        <taxon>Spirosoma</taxon>
    </lineage>
</organism>
<protein>
    <submittedName>
        <fullName evidence="2">Uncharacterized protein</fullName>
    </submittedName>
</protein>
<dbReference type="Proteomes" id="UP000198598">
    <property type="component" value="Unassembled WGS sequence"/>
</dbReference>
<dbReference type="OrthoDB" id="946740at2"/>